<proteinExistence type="predicted"/>
<dbReference type="Pfam" id="PF07517">
    <property type="entry name" value="SecA_DEAD"/>
    <property type="match status" value="1"/>
</dbReference>
<evidence type="ECO:0000256" key="5">
    <source>
        <dbReference type="ARBA" id="ARBA00022741"/>
    </source>
</evidence>
<dbReference type="PROSITE" id="PS01312">
    <property type="entry name" value="SECA"/>
    <property type="match status" value="1"/>
</dbReference>
<dbReference type="EMBL" id="WJPP01000006">
    <property type="protein sequence ID" value="MRH79111.1"/>
    <property type="molecule type" value="Genomic_DNA"/>
</dbReference>
<dbReference type="RefSeq" id="WP_153720162.1">
    <property type="nucleotide sequence ID" value="NZ_WJPP01000006.1"/>
</dbReference>
<dbReference type="SMART" id="SM00958">
    <property type="entry name" value="SecA_PP_bind"/>
    <property type="match status" value="1"/>
</dbReference>
<dbReference type="GO" id="GO:0017038">
    <property type="term" value="P:protein import"/>
    <property type="evidence" value="ECO:0007669"/>
    <property type="project" value="InterPro"/>
</dbReference>
<evidence type="ECO:0000256" key="1">
    <source>
        <dbReference type="ARBA" id="ARBA00022448"/>
    </source>
</evidence>
<dbReference type="PROSITE" id="PS51196">
    <property type="entry name" value="SECA_MOTOR_DEAD"/>
    <property type="match status" value="1"/>
</dbReference>
<feature type="domain" description="SecA family profile" evidence="12">
    <location>
        <begin position="24"/>
        <end position="610"/>
    </location>
</feature>
<keyword evidence="10" id="KW-0472">Membrane</keyword>
<dbReference type="PRINTS" id="PR00906">
    <property type="entry name" value="SECA"/>
</dbReference>
<evidence type="ECO:0000256" key="6">
    <source>
        <dbReference type="ARBA" id="ARBA00022840"/>
    </source>
</evidence>
<keyword evidence="9" id="KW-0811">Translocation</keyword>
<evidence type="ECO:0000256" key="8">
    <source>
        <dbReference type="ARBA" id="ARBA00022967"/>
    </source>
</evidence>
<evidence type="ECO:0000313" key="14">
    <source>
        <dbReference type="Proteomes" id="UP000433788"/>
    </source>
</evidence>
<dbReference type="Gene3D" id="3.90.1440.10">
    <property type="entry name" value="SecA, preprotein cross-linking domain"/>
    <property type="match status" value="1"/>
</dbReference>
<protein>
    <submittedName>
        <fullName evidence="13">Preprotein translocase subunit SecA</fullName>
    </submittedName>
</protein>
<dbReference type="Proteomes" id="UP000433788">
    <property type="component" value="Unassembled WGS sequence"/>
</dbReference>
<name>A0A6N7QRM0_9GAMM</name>
<evidence type="ECO:0000259" key="11">
    <source>
        <dbReference type="PROSITE" id="PS51194"/>
    </source>
</evidence>
<organism evidence="13 14">
    <name type="scientific">Spiribacter salilacus</name>
    <dbReference type="NCBI Taxonomy" id="2664894"/>
    <lineage>
        <taxon>Bacteria</taxon>
        <taxon>Pseudomonadati</taxon>
        <taxon>Pseudomonadota</taxon>
        <taxon>Gammaproteobacteria</taxon>
        <taxon>Chromatiales</taxon>
        <taxon>Ectothiorhodospiraceae</taxon>
        <taxon>Spiribacter</taxon>
    </lineage>
</organism>
<dbReference type="InterPro" id="IPR000185">
    <property type="entry name" value="SecA"/>
</dbReference>
<keyword evidence="2" id="KW-1003">Cell membrane</keyword>
<dbReference type="FunFam" id="3.40.50.300:FF:000429">
    <property type="entry name" value="Preprotein translocase subunit SecA"/>
    <property type="match status" value="1"/>
</dbReference>
<reference evidence="13 14" key="1">
    <citation type="submission" date="2019-11" db="EMBL/GenBank/DDBJ databases">
        <authorList>
            <person name="Zhang X.Y."/>
        </authorList>
    </citation>
    <scope>NUCLEOTIDE SEQUENCE [LARGE SCALE GENOMIC DNA]</scope>
    <source>
        <strain evidence="13 14">C176</strain>
    </source>
</reference>
<comment type="caution">
    <text evidence="13">The sequence shown here is derived from an EMBL/GenBank/DDBJ whole genome shotgun (WGS) entry which is preliminary data.</text>
</comment>
<dbReference type="InterPro" id="IPR011115">
    <property type="entry name" value="SecA_DEAD"/>
</dbReference>
<keyword evidence="6" id="KW-0067">ATP-binding</keyword>
<evidence type="ECO:0000259" key="12">
    <source>
        <dbReference type="PROSITE" id="PS51196"/>
    </source>
</evidence>
<keyword evidence="3" id="KW-0963">Cytoplasm</keyword>
<sequence length="645" mass="72495">MEMTAAFRHEPTRRIPKDPRWFEVAPALLWHRLRRSQLESKYAQEAAQVSASVKDLSTLSDPQLQALLDQSRQAAARRQIDTSRAILCNALAGLCEAATRQLGQTPYKVQIMAALAMLDGYVVQVAPGEGKTLTLGLAAVIRGWEPGPCHLITANEYLAARDAEFLQPLYAFCRLEAVALNAEMNPEEKRIAYTKPIVYATAKQVIADHLIDRVRFGGVVDRIQASLRTLRGEASVPLMQRGLQDVLVDEADQILIDEAITPMIISEPEPNPGLKDAVAKAHALVEQLETDRHYRLVPGQRDVIWREAGQEALARLAKQLPAMWRSRGRREDLFTQAVLARERFIQDHHYVVLEDEVVIVDEGTGRSMPGRTWSYGLHQAIEARAGVPLTDPSRTLARLSFQNFFKLYGRLAGASGTLQDIDHELFFNYRVHTLRIPPRVPSRRQIDPVQMFADRLTKRDAVVARIRQLHQQGRAVLIGTRNVADSEFLAEALTQQRLEFQLLNAKQPALEAEIVSAAGGSGKITVATNMAGRGTDIKLSPEAAEAGGLCVMMFEPHESIRVDWQLYGRTARQGQPGEVFRYASLEDELITRNLPRAIHWLARLKPQLMIRAAQQRAERRAFGLRKRINRATRESQERMTFTDHV</sequence>
<dbReference type="GO" id="GO:0006605">
    <property type="term" value="P:protein targeting"/>
    <property type="evidence" value="ECO:0007669"/>
    <property type="project" value="InterPro"/>
</dbReference>
<evidence type="ECO:0000256" key="3">
    <source>
        <dbReference type="ARBA" id="ARBA00022490"/>
    </source>
</evidence>
<dbReference type="SUPFAM" id="SSF52540">
    <property type="entry name" value="P-loop containing nucleoside triphosphate hydrolases"/>
    <property type="match status" value="2"/>
</dbReference>
<dbReference type="InterPro" id="IPR044722">
    <property type="entry name" value="SecA_SF2_C"/>
</dbReference>
<dbReference type="Pfam" id="PF21090">
    <property type="entry name" value="P-loop_SecA"/>
    <property type="match status" value="1"/>
</dbReference>
<keyword evidence="5" id="KW-0547">Nucleotide-binding</keyword>
<dbReference type="GO" id="GO:0016020">
    <property type="term" value="C:membrane"/>
    <property type="evidence" value="ECO:0007669"/>
    <property type="project" value="InterPro"/>
</dbReference>
<dbReference type="PANTHER" id="PTHR30612:SF0">
    <property type="entry name" value="CHLOROPLAST PROTEIN-TRANSPORTING ATPASE"/>
    <property type="match status" value="1"/>
</dbReference>
<evidence type="ECO:0000256" key="10">
    <source>
        <dbReference type="ARBA" id="ARBA00023136"/>
    </source>
</evidence>
<keyword evidence="14" id="KW-1185">Reference proteome</keyword>
<dbReference type="InterPro" id="IPR001650">
    <property type="entry name" value="Helicase_C-like"/>
</dbReference>
<evidence type="ECO:0000256" key="9">
    <source>
        <dbReference type="ARBA" id="ARBA00023010"/>
    </source>
</evidence>
<accession>A0A6N7QRM0</accession>
<dbReference type="InterPro" id="IPR011130">
    <property type="entry name" value="SecA_preprotein_X-link_dom"/>
</dbReference>
<dbReference type="Gene3D" id="3.40.50.300">
    <property type="entry name" value="P-loop containing nucleotide triphosphate hydrolases"/>
    <property type="match status" value="2"/>
</dbReference>
<dbReference type="CDD" id="cd18803">
    <property type="entry name" value="SF2_C_secA"/>
    <property type="match status" value="1"/>
</dbReference>
<dbReference type="AlphaFoldDB" id="A0A6N7QRM0"/>
<evidence type="ECO:0000313" key="13">
    <source>
        <dbReference type="EMBL" id="MRH79111.1"/>
    </source>
</evidence>
<dbReference type="InterPro" id="IPR036670">
    <property type="entry name" value="SecA_X-link_sf"/>
</dbReference>
<keyword evidence="7" id="KW-0653">Protein transport</keyword>
<dbReference type="SMART" id="SM00957">
    <property type="entry name" value="SecA_DEAD"/>
    <property type="match status" value="1"/>
</dbReference>
<dbReference type="Pfam" id="PF01043">
    <property type="entry name" value="SecA_PP_bind"/>
    <property type="match status" value="1"/>
</dbReference>
<gene>
    <name evidence="13" type="ORF">GH984_10415</name>
</gene>
<dbReference type="InterPro" id="IPR027417">
    <property type="entry name" value="P-loop_NTPase"/>
</dbReference>
<dbReference type="PROSITE" id="PS51194">
    <property type="entry name" value="HELICASE_CTER"/>
    <property type="match status" value="1"/>
</dbReference>
<evidence type="ECO:0000256" key="4">
    <source>
        <dbReference type="ARBA" id="ARBA00022519"/>
    </source>
</evidence>
<dbReference type="GO" id="GO:0005524">
    <property type="term" value="F:ATP binding"/>
    <property type="evidence" value="ECO:0007669"/>
    <property type="project" value="UniProtKB-KW"/>
</dbReference>
<keyword evidence="1" id="KW-0813">Transport</keyword>
<dbReference type="SUPFAM" id="SSF81767">
    <property type="entry name" value="Pre-protein crosslinking domain of SecA"/>
    <property type="match status" value="1"/>
</dbReference>
<dbReference type="InterPro" id="IPR020937">
    <property type="entry name" value="SecA_CS"/>
</dbReference>
<dbReference type="PANTHER" id="PTHR30612">
    <property type="entry name" value="SECA INNER MEMBRANE COMPONENT OF SEC PROTEIN SECRETION SYSTEM"/>
    <property type="match status" value="1"/>
</dbReference>
<dbReference type="InterPro" id="IPR014018">
    <property type="entry name" value="SecA_motor_DEAD"/>
</dbReference>
<evidence type="ECO:0000256" key="2">
    <source>
        <dbReference type="ARBA" id="ARBA00022475"/>
    </source>
</evidence>
<feature type="domain" description="Helicase C-terminal" evidence="11">
    <location>
        <begin position="461"/>
        <end position="619"/>
    </location>
</feature>
<keyword evidence="8" id="KW-1278">Translocase</keyword>
<keyword evidence="4" id="KW-0997">Cell inner membrane</keyword>
<dbReference type="GO" id="GO:0006886">
    <property type="term" value="P:intracellular protein transport"/>
    <property type="evidence" value="ECO:0007669"/>
    <property type="project" value="InterPro"/>
</dbReference>
<evidence type="ECO:0000256" key="7">
    <source>
        <dbReference type="ARBA" id="ARBA00022927"/>
    </source>
</evidence>